<evidence type="ECO:0008006" key="4">
    <source>
        <dbReference type="Google" id="ProtNLM"/>
    </source>
</evidence>
<evidence type="ECO:0000313" key="3">
    <source>
        <dbReference type="Proteomes" id="UP001207742"/>
    </source>
</evidence>
<protein>
    <recommendedName>
        <fullName evidence="4">GLPGLI family protein</fullName>
    </recommendedName>
</protein>
<reference evidence="2 3" key="1">
    <citation type="submission" date="2022-10" db="EMBL/GenBank/DDBJ databases">
        <title>Chitinophaga nivalis PC15 sp. nov., isolated from Pyeongchang county, South Korea.</title>
        <authorList>
            <person name="Trinh H.N."/>
        </authorList>
    </citation>
    <scope>NUCLEOTIDE SEQUENCE [LARGE SCALE GENOMIC DNA]</scope>
    <source>
        <strain evidence="2 3">PC14</strain>
    </source>
</reference>
<evidence type="ECO:0000313" key="2">
    <source>
        <dbReference type="EMBL" id="MCW3487853.1"/>
    </source>
</evidence>
<proteinExistence type="predicted"/>
<keyword evidence="1" id="KW-0732">Signal</keyword>
<keyword evidence="3" id="KW-1185">Reference proteome</keyword>
<dbReference type="Proteomes" id="UP001207742">
    <property type="component" value="Unassembled WGS sequence"/>
</dbReference>
<feature type="chain" id="PRO_5047176074" description="GLPGLI family protein" evidence="1">
    <location>
        <begin position="24"/>
        <end position="251"/>
    </location>
</feature>
<evidence type="ECO:0000256" key="1">
    <source>
        <dbReference type="SAM" id="SignalP"/>
    </source>
</evidence>
<sequence length="251" mass="27808">MQRTIRLLLAAAASLLAAQPVSAQLSGVIEYEVTTKTDPERMRGFRGNQEEAPEIPDLITFRQTFTFNKQTGKLVTERPAFRGGGNIGDSSRYPRREGARFRGNNALYADLAQRKFLHLFTTSGDTAATYYTTEDFLINSGDAAGGKTKKIAGYTCRKTTIQLKDDNYTVWYTTELPFSFSPINGLLPDSNAVVLAATGSKRGFTATSVRLQPVDARELVLPANAISISPDQLKALRKQEMEKLRKRQSQM</sequence>
<accession>A0ABT3IV80</accession>
<feature type="signal peptide" evidence="1">
    <location>
        <begin position="1"/>
        <end position="23"/>
    </location>
</feature>
<gene>
    <name evidence="2" type="ORF">OL497_28435</name>
</gene>
<dbReference type="RefSeq" id="WP_264734658.1">
    <property type="nucleotide sequence ID" value="NZ_JAPDNR010000001.1"/>
</dbReference>
<name>A0ABT3IV80_9BACT</name>
<organism evidence="2 3">
    <name type="scientific">Chitinophaga nivalis</name>
    <dbReference type="NCBI Taxonomy" id="2991709"/>
    <lineage>
        <taxon>Bacteria</taxon>
        <taxon>Pseudomonadati</taxon>
        <taxon>Bacteroidota</taxon>
        <taxon>Chitinophagia</taxon>
        <taxon>Chitinophagales</taxon>
        <taxon>Chitinophagaceae</taxon>
        <taxon>Chitinophaga</taxon>
    </lineage>
</organism>
<dbReference type="EMBL" id="JAPDNS010000002">
    <property type="protein sequence ID" value="MCW3487853.1"/>
    <property type="molecule type" value="Genomic_DNA"/>
</dbReference>
<comment type="caution">
    <text evidence="2">The sequence shown here is derived from an EMBL/GenBank/DDBJ whole genome shotgun (WGS) entry which is preliminary data.</text>
</comment>